<accession>A0A835K2M9</accession>
<keyword evidence="2" id="KW-1133">Transmembrane helix</keyword>
<evidence type="ECO:0000313" key="3">
    <source>
        <dbReference type="EMBL" id="KAF9679480.1"/>
    </source>
</evidence>
<keyword evidence="2" id="KW-0812">Transmembrane</keyword>
<sequence length="83" mass="9501">MQIQIDGNSKEAWSSLSLVAVCDRTNVAFIITGLFYIKKGIAMRATLCRDKRIPWLEKRANKTEQSHGKRNGRTRQNKVGFFT</sequence>
<gene>
    <name evidence="3" type="ORF">SADUNF_Sadunf06G0019300</name>
</gene>
<keyword evidence="2" id="KW-0472">Membrane</keyword>
<dbReference type="AlphaFoldDB" id="A0A835K2M9"/>
<proteinExistence type="predicted"/>
<name>A0A835K2M9_9ROSI</name>
<evidence type="ECO:0000256" key="1">
    <source>
        <dbReference type="SAM" id="MobiDB-lite"/>
    </source>
</evidence>
<protein>
    <submittedName>
        <fullName evidence="3">Uncharacterized protein</fullName>
    </submittedName>
</protein>
<feature type="transmembrane region" description="Helical" evidence="2">
    <location>
        <begin position="12"/>
        <end position="37"/>
    </location>
</feature>
<reference evidence="3 4" key="1">
    <citation type="submission" date="2020-10" db="EMBL/GenBank/DDBJ databases">
        <title>Plant Genome Project.</title>
        <authorList>
            <person name="Zhang R.-G."/>
        </authorList>
    </citation>
    <scope>NUCLEOTIDE SEQUENCE [LARGE SCALE GENOMIC DNA]</scope>
    <source>
        <strain evidence="3">FAFU-HL-1</strain>
        <tissue evidence="3">Leaf</tissue>
    </source>
</reference>
<dbReference type="Proteomes" id="UP000657918">
    <property type="component" value="Unassembled WGS sequence"/>
</dbReference>
<organism evidence="3 4">
    <name type="scientific">Salix dunnii</name>
    <dbReference type="NCBI Taxonomy" id="1413687"/>
    <lineage>
        <taxon>Eukaryota</taxon>
        <taxon>Viridiplantae</taxon>
        <taxon>Streptophyta</taxon>
        <taxon>Embryophyta</taxon>
        <taxon>Tracheophyta</taxon>
        <taxon>Spermatophyta</taxon>
        <taxon>Magnoliopsida</taxon>
        <taxon>eudicotyledons</taxon>
        <taxon>Gunneridae</taxon>
        <taxon>Pentapetalae</taxon>
        <taxon>rosids</taxon>
        <taxon>fabids</taxon>
        <taxon>Malpighiales</taxon>
        <taxon>Salicaceae</taxon>
        <taxon>Saliceae</taxon>
        <taxon>Salix</taxon>
    </lineage>
</organism>
<comment type="caution">
    <text evidence="3">The sequence shown here is derived from an EMBL/GenBank/DDBJ whole genome shotgun (WGS) entry which is preliminary data.</text>
</comment>
<evidence type="ECO:0000256" key="2">
    <source>
        <dbReference type="SAM" id="Phobius"/>
    </source>
</evidence>
<feature type="region of interest" description="Disordered" evidence="1">
    <location>
        <begin position="59"/>
        <end position="83"/>
    </location>
</feature>
<dbReference type="EMBL" id="JADGMS010000006">
    <property type="protein sequence ID" value="KAF9679480.1"/>
    <property type="molecule type" value="Genomic_DNA"/>
</dbReference>
<evidence type="ECO:0000313" key="4">
    <source>
        <dbReference type="Proteomes" id="UP000657918"/>
    </source>
</evidence>
<keyword evidence="4" id="KW-1185">Reference proteome</keyword>